<feature type="compositionally biased region" description="Gly residues" evidence="1">
    <location>
        <begin position="16"/>
        <end position="25"/>
    </location>
</feature>
<feature type="region of interest" description="Disordered" evidence="1">
    <location>
        <begin position="1"/>
        <end position="25"/>
    </location>
</feature>
<dbReference type="AlphaFoldDB" id="A0A0E0HB58"/>
<protein>
    <submittedName>
        <fullName evidence="2">Uncharacterized protein</fullName>
    </submittedName>
</protein>
<name>A0A0E0HB58_ORYNI</name>
<reference evidence="2" key="2">
    <citation type="submission" date="2018-04" db="EMBL/GenBank/DDBJ databases">
        <title>OnivRS2 (Oryza nivara Reference Sequence Version 2).</title>
        <authorList>
            <person name="Zhang J."/>
            <person name="Kudrna D."/>
            <person name="Lee S."/>
            <person name="Talag J."/>
            <person name="Rajasekar S."/>
            <person name="Welchert J."/>
            <person name="Hsing Y.-I."/>
            <person name="Wing R.A."/>
        </authorList>
    </citation>
    <scope>NUCLEOTIDE SEQUENCE [LARGE SCALE GENOMIC DNA]</scope>
    <source>
        <strain evidence="2">SL10</strain>
    </source>
</reference>
<evidence type="ECO:0000313" key="3">
    <source>
        <dbReference type="Proteomes" id="UP000006591"/>
    </source>
</evidence>
<dbReference type="HOGENOM" id="CLU_1392185_0_0_1"/>
<dbReference type="Gramene" id="ONIVA05G08130.1">
    <property type="protein sequence ID" value="ONIVA05G08130.1"/>
    <property type="gene ID" value="ONIVA05G08130"/>
</dbReference>
<evidence type="ECO:0000256" key="1">
    <source>
        <dbReference type="SAM" id="MobiDB-lite"/>
    </source>
</evidence>
<dbReference type="EnsemblPlants" id="ONIVA05G08130.1">
    <property type="protein sequence ID" value="ONIVA05G08130.1"/>
    <property type="gene ID" value="ONIVA05G08130"/>
</dbReference>
<organism evidence="2">
    <name type="scientific">Oryza nivara</name>
    <name type="common">Indian wild rice</name>
    <name type="synonym">Oryza sativa f. spontanea</name>
    <dbReference type="NCBI Taxonomy" id="4536"/>
    <lineage>
        <taxon>Eukaryota</taxon>
        <taxon>Viridiplantae</taxon>
        <taxon>Streptophyta</taxon>
        <taxon>Embryophyta</taxon>
        <taxon>Tracheophyta</taxon>
        <taxon>Spermatophyta</taxon>
        <taxon>Magnoliopsida</taxon>
        <taxon>Liliopsida</taxon>
        <taxon>Poales</taxon>
        <taxon>Poaceae</taxon>
        <taxon>BOP clade</taxon>
        <taxon>Oryzoideae</taxon>
        <taxon>Oryzeae</taxon>
        <taxon>Oryzinae</taxon>
        <taxon>Oryza</taxon>
    </lineage>
</organism>
<accession>A0A0E0HB58</accession>
<proteinExistence type="predicted"/>
<feature type="region of interest" description="Disordered" evidence="1">
    <location>
        <begin position="132"/>
        <end position="196"/>
    </location>
</feature>
<sequence length="196" mass="20739">MNSKLKPHVSYDNQRGGRGGGGGKAGVGLRDAVVVPGGGEEVHWRAAAAVGEVGGGDWATLRRTGDVCGSVPSTPLRLPLLLMMMLVSTSAVPVSPSTSPPAAALLLSRLDRLRGRRRCCFHCRCLPPKKKPLSPPPLPLLEKENTPPETEGKEEDTASTRSSPAVGLFRMPPASLTCSAVRMRKKSEGGKGRREE</sequence>
<feature type="compositionally biased region" description="Basic and acidic residues" evidence="1">
    <location>
        <begin position="186"/>
        <end position="196"/>
    </location>
</feature>
<dbReference type="Proteomes" id="UP000006591">
    <property type="component" value="Chromosome 5"/>
</dbReference>
<evidence type="ECO:0000313" key="2">
    <source>
        <dbReference type="EnsemblPlants" id="ONIVA05G08130.1"/>
    </source>
</evidence>
<reference evidence="2" key="1">
    <citation type="submission" date="2015-04" db="UniProtKB">
        <authorList>
            <consortium name="EnsemblPlants"/>
        </authorList>
    </citation>
    <scope>IDENTIFICATION</scope>
    <source>
        <strain evidence="2">SL10</strain>
    </source>
</reference>
<keyword evidence="3" id="KW-1185">Reference proteome</keyword>